<evidence type="ECO:0000256" key="6">
    <source>
        <dbReference type="ARBA" id="ARBA00023049"/>
    </source>
</evidence>
<keyword evidence="4 12" id="KW-0378">Hydrolase</keyword>
<keyword evidence="8" id="KW-1015">Disulfide bond</keyword>
<evidence type="ECO:0000313" key="15">
    <source>
        <dbReference type="EMBL" id="BAU29957.1"/>
    </source>
</evidence>
<feature type="signal peptide" evidence="13">
    <location>
        <begin position="1"/>
        <end position="18"/>
    </location>
</feature>
<proteinExistence type="evidence at transcript level"/>
<dbReference type="GO" id="GO:0004222">
    <property type="term" value="F:metalloendopeptidase activity"/>
    <property type="evidence" value="ECO:0007669"/>
    <property type="project" value="UniProtKB-UniRule"/>
</dbReference>
<evidence type="ECO:0000256" key="3">
    <source>
        <dbReference type="ARBA" id="ARBA00022729"/>
    </source>
</evidence>
<sequence>MSRFSGPLILLLLGLAHAYQDEEFQEQDGEDGEDVVDISTIILTVNNGSKELLLEGDMLVPRTRNALKCWQKSCLWRRGADGYVRVPYVVSREFSEQEKRMIERAMRSFHGSTCVRFVPRGNEFDYISVENREGCFSALGRQRGRQVVSIKRRGCLYHGIIQHELLHALGFYHEQTRSDRDGFVRINWGNVEPAMAHNFHKQDTDNLNTPYDYTSVMHYGRTAFSVNGRDTITPIPDAGIQIGQRRGMSAWDIKRINILYGC</sequence>
<evidence type="ECO:0000256" key="10">
    <source>
        <dbReference type="ARBA" id="ARBA00023329"/>
    </source>
</evidence>
<keyword evidence="5 12" id="KW-0862">Zinc</keyword>
<dbReference type="InterPro" id="IPR001506">
    <property type="entry name" value="Peptidase_M12A"/>
</dbReference>
<evidence type="ECO:0000256" key="12">
    <source>
        <dbReference type="PROSITE-ProRule" id="PRU01211"/>
    </source>
</evidence>
<dbReference type="InterPro" id="IPR006026">
    <property type="entry name" value="Peptidase_Metallo"/>
</dbReference>
<dbReference type="GO" id="GO:0006508">
    <property type="term" value="P:proteolysis"/>
    <property type="evidence" value="ECO:0007669"/>
    <property type="project" value="UniProtKB-KW"/>
</dbReference>
<dbReference type="PANTHER" id="PTHR10127:SF839">
    <property type="entry name" value="HATCHING ENZYME 1.2-RELATED"/>
    <property type="match status" value="1"/>
</dbReference>
<dbReference type="Pfam" id="PF01400">
    <property type="entry name" value="Astacin"/>
    <property type="match status" value="1"/>
</dbReference>
<dbReference type="InterPro" id="IPR024079">
    <property type="entry name" value="MetalloPept_cat_dom_sf"/>
</dbReference>
<evidence type="ECO:0000256" key="9">
    <source>
        <dbReference type="ARBA" id="ARBA00023180"/>
    </source>
</evidence>
<keyword evidence="3 13" id="KW-0732">Signal</keyword>
<comment type="subcellular location">
    <subcellularLocation>
        <location evidence="11">Zymogen granule</location>
    </subcellularLocation>
</comment>
<keyword evidence="10" id="KW-0968">Cytoplasmic vesicle</keyword>
<dbReference type="CDD" id="cd04283">
    <property type="entry name" value="ZnMc_hatching_enzyme"/>
    <property type="match status" value="1"/>
</dbReference>
<evidence type="ECO:0000256" key="13">
    <source>
        <dbReference type="RuleBase" id="RU361183"/>
    </source>
</evidence>
<evidence type="ECO:0000256" key="2">
    <source>
        <dbReference type="ARBA" id="ARBA00022723"/>
    </source>
</evidence>
<evidence type="ECO:0000256" key="8">
    <source>
        <dbReference type="ARBA" id="ARBA00023157"/>
    </source>
</evidence>
<evidence type="ECO:0000256" key="7">
    <source>
        <dbReference type="ARBA" id="ARBA00023145"/>
    </source>
</evidence>
<evidence type="ECO:0000256" key="4">
    <source>
        <dbReference type="ARBA" id="ARBA00022801"/>
    </source>
</evidence>
<dbReference type="PROSITE" id="PS51864">
    <property type="entry name" value="ASTACIN"/>
    <property type="match status" value="1"/>
</dbReference>
<feature type="domain" description="Peptidase M12A" evidence="14">
    <location>
        <begin position="65"/>
        <end position="262"/>
    </location>
</feature>
<accession>A0A0U5CAZ5</accession>
<gene>
    <name evidence="15" type="primary">SbHCE</name>
</gene>
<evidence type="ECO:0000256" key="1">
    <source>
        <dbReference type="ARBA" id="ARBA00022670"/>
    </source>
</evidence>
<evidence type="ECO:0000256" key="5">
    <source>
        <dbReference type="ARBA" id="ARBA00022833"/>
    </source>
</evidence>
<dbReference type="SMART" id="SM00235">
    <property type="entry name" value="ZnMc"/>
    <property type="match status" value="1"/>
</dbReference>
<reference evidence="15" key="1">
    <citation type="submission" date="2015-07" db="EMBL/GenBank/DDBJ databases">
        <title>An evolutionary insight of the hatching manners of seahorse and pipefish embryos protected by their parent.</title>
        <authorList>
            <person name="Kawaguchi M."/>
            <person name="Nakano Y."/>
            <person name="Kawahara R."/>
            <person name="Inokuchi M."/>
            <person name="Yorifuji M."/>
            <person name="Okubo R."/>
            <person name="Nagasawa T."/>
            <person name="Hiroi J."/>
            <person name="Kaneko T."/>
        </authorList>
    </citation>
    <scope>NUCLEOTIDE SEQUENCE</scope>
</reference>
<dbReference type="EMBL" id="LC065378">
    <property type="protein sequence ID" value="BAU29957.1"/>
    <property type="molecule type" value="mRNA"/>
</dbReference>
<evidence type="ECO:0000259" key="14">
    <source>
        <dbReference type="PROSITE" id="PS51864"/>
    </source>
</evidence>
<keyword evidence="2 12" id="KW-0479">Metal-binding</keyword>
<protein>
    <recommendedName>
        <fullName evidence="13">Metalloendopeptidase</fullName>
        <ecNumber evidence="13">3.4.24.-</ecNumber>
    </recommendedName>
</protein>
<dbReference type="PANTHER" id="PTHR10127">
    <property type="entry name" value="DISCOIDIN, CUB, EGF, LAMININ , AND ZINC METALLOPROTEASE DOMAIN CONTAINING"/>
    <property type="match status" value="1"/>
</dbReference>
<keyword evidence="9" id="KW-0325">Glycoprotein</keyword>
<keyword evidence="1 12" id="KW-0645">Protease</keyword>
<dbReference type="Gene3D" id="3.40.390.10">
    <property type="entry name" value="Collagenase (Catalytic Domain)"/>
    <property type="match status" value="1"/>
</dbReference>
<keyword evidence="7" id="KW-0865">Zymogen</keyword>
<feature type="binding site" evidence="12">
    <location>
        <position position="163"/>
    </location>
    <ligand>
        <name>Zn(2+)</name>
        <dbReference type="ChEBI" id="CHEBI:29105"/>
        <note>catalytic</note>
    </ligand>
</feature>
<feature type="chain" id="PRO_5006773345" description="Metalloendopeptidase" evidence="13">
    <location>
        <begin position="19"/>
        <end position="262"/>
    </location>
</feature>
<dbReference type="FunFam" id="3.40.390.10:FF:000040">
    <property type="entry name" value="Metalloendopeptidase"/>
    <property type="match status" value="1"/>
</dbReference>
<organism evidence="15">
    <name type="scientific">Syngnathoides biaculeatus</name>
    <name type="common">alligator pipefish</name>
    <dbReference type="NCBI Taxonomy" id="300417"/>
    <lineage>
        <taxon>Eukaryota</taxon>
        <taxon>Metazoa</taxon>
        <taxon>Chordata</taxon>
        <taxon>Craniata</taxon>
        <taxon>Vertebrata</taxon>
        <taxon>Euteleostomi</taxon>
        <taxon>Actinopterygii</taxon>
        <taxon>Neopterygii</taxon>
        <taxon>Teleostei</taxon>
        <taxon>Neoteleostei</taxon>
        <taxon>Acanthomorphata</taxon>
        <taxon>Syngnathiaria</taxon>
        <taxon>Syngnathiformes</taxon>
        <taxon>Syngnathoidei</taxon>
        <taxon>Syngnathidae</taxon>
        <taxon>Syngnathoides</taxon>
    </lineage>
</organism>
<comment type="caution">
    <text evidence="12">Lacks conserved residue(s) required for the propagation of feature annotation.</text>
</comment>
<dbReference type="GO" id="GO:0008270">
    <property type="term" value="F:zinc ion binding"/>
    <property type="evidence" value="ECO:0007669"/>
    <property type="project" value="UniProtKB-UniRule"/>
</dbReference>
<evidence type="ECO:0000256" key="11">
    <source>
        <dbReference type="ARBA" id="ARBA00024324"/>
    </source>
</evidence>
<comment type="cofactor">
    <cofactor evidence="12 13">
        <name>Zn(2+)</name>
        <dbReference type="ChEBI" id="CHEBI:29105"/>
    </cofactor>
    <text evidence="12 13">Binds 1 zinc ion per subunit.</text>
</comment>
<keyword evidence="6 12" id="KW-0482">Metalloprotease</keyword>
<dbReference type="PRINTS" id="PR00480">
    <property type="entry name" value="ASTACIN"/>
</dbReference>
<feature type="binding site" evidence="12">
    <location>
        <position position="167"/>
    </location>
    <ligand>
        <name>Zn(2+)</name>
        <dbReference type="ChEBI" id="CHEBI:29105"/>
        <note>catalytic</note>
    </ligand>
</feature>
<dbReference type="InterPro" id="IPR034039">
    <property type="entry name" value="ZnMP_hatching_enz"/>
</dbReference>
<feature type="active site" evidence="12">
    <location>
        <position position="164"/>
    </location>
</feature>
<dbReference type="AlphaFoldDB" id="A0A0U5CAZ5"/>
<feature type="binding site" evidence="12">
    <location>
        <position position="173"/>
    </location>
    <ligand>
        <name>Zn(2+)</name>
        <dbReference type="ChEBI" id="CHEBI:29105"/>
        <note>catalytic</note>
    </ligand>
</feature>
<dbReference type="EC" id="3.4.24.-" evidence="13"/>
<dbReference type="GO" id="GO:0042588">
    <property type="term" value="C:zymogen granule"/>
    <property type="evidence" value="ECO:0007669"/>
    <property type="project" value="UniProtKB-SubCell"/>
</dbReference>
<dbReference type="SUPFAM" id="SSF55486">
    <property type="entry name" value="Metalloproteases ('zincins'), catalytic domain"/>
    <property type="match status" value="1"/>
</dbReference>
<name>A0A0U5CAZ5_9TELE</name>